<accession>A0ABT1XMZ3</accession>
<keyword evidence="1" id="KW-0732">Signal</keyword>
<reference evidence="2 3" key="1">
    <citation type="submission" date="2022-08" db="EMBL/GenBank/DDBJ databases">
        <title>Polyphasic taxonomy analysis of Qipengyuania sp.RS5-5.</title>
        <authorList>
            <person name="Xamxidin M."/>
            <person name="Wu M."/>
        </authorList>
    </citation>
    <scope>NUCLEOTIDE SEQUENCE [LARGE SCALE GENOMIC DNA]</scope>
    <source>
        <strain evidence="2 3">RS5-5</strain>
    </source>
</reference>
<name>A0ABT1XMZ3_9SPHN</name>
<protein>
    <submittedName>
        <fullName evidence="2">Uncharacterized protein</fullName>
    </submittedName>
</protein>
<dbReference type="Proteomes" id="UP001206067">
    <property type="component" value="Unassembled WGS sequence"/>
</dbReference>
<dbReference type="EMBL" id="JANKHH010000001">
    <property type="protein sequence ID" value="MCR2832627.1"/>
    <property type="molecule type" value="Genomic_DNA"/>
</dbReference>
<feature type="chain" id="PRO_5046270527" evidence="1">
    <location>
        <begin position="20"/>
        <end position="266"/>
    </location>
</feature>
<organism evidence="2 3">
    <name type="scientific">Parerythrobacter lacustris</name>
    <dbReference type="NCBI Taxonomy" id="2969984"/>
    <lineage>
        <taxon>Bacteria</taxon>
        <taxon>Pseudomonadati</taxon>
        <taxon>Pseudomonadota</taxon>
        <taxon>Alphaproteobacteria</taxon>
        <taxon>Sphingomonadales</taxon>
        <taxon>Erythrobacteraceae</taxon>
        <taxon>Parerythrobacter</taxon>
    </lineage>
</organism>
<keyword evidence="3" id="KW-1185">Reference proteome</keyword>
<proteinExistence type="predicted"/>
<comment type="caution">
    <text evidence="2">The sequence shown here is derived from an EMBL/GenBank/DDBJ whole genome shotgun (WGS) entry which is preliminary data.</text>
</comment>
<dbReference type="RefSeq" id="WP_257594388.1">
    <property type="nucleotide sequence ID" value="NZ_JANKHH010000001.1"/>
</dbReference>
<sequence length="266" mass="29679">MKRAMVALAAAVLAAPPVAGQDEVLSKDLQAKSEAEAERQARRDLDALLQEFSGYNVGNRKLFQGDVWFWTDPRASDARGLCERDLLQIFYQPTNARSNNASEFSVQARGIGAERYYSFLEEPTSETLDRMYGDNPSSTDTTDRKCRSQRGEEWLGWFTAESPIAAVQGYLALLAARDALDAGLVTLDGCDSDQAEDIAKCRAWFDDAVKPEAISKIERNNWPEGQQVFRIDSGMNWITIEMKQPALQPTPENVKSLKVEAYIVIT</sequence>
<evidence type="ECO:0000313" key="2">
    <source>
        <dbReference type="EMBL" id="MCR2832627.1"/>
    </source>
</evidence>
<evidence type="ECO:0000313" key="3">
    <source>
        <dbReference type="Proteomes" id="UP001206067"/>
    </source>
</evidence>
<evidence type="ECO:0000256" key="1">
    <source>
        <dbReference type="SAM" id="SignalP"/>
    </source>
</evidence>
<feature type="signal peptide" evidence="1">
    <location>
        <begin position="1"/>
        <end position="19"/>
    </location>
</feature>
<gene>
    <name evidence="2" type="ORF">NSO95_01595</name>
</gene>